<dbReference type="Proteomes" id="UP000198717">
    <property type="component" value="Unassembled WGS sequence"/>
</dbReference>
<gene>
    <name evidence="1" type="ORF">SAMN04488504_101655</name>
</gene>
<comment type="caution">
    <text evidence="1">The sequence shown here is derived from an EMBL/GenBank/DDBJ whole genome shotgun (WGS) entry which is preliminary data.</text>
</comment>
<evidence type="ECO:0000313" key="1">
    <source>
        <dbReference type="EMBL" id="SDD38028.1"/>
    </source>
</evidence>
<organism evidence="1 2">
    <name type="scientific">Myxococcus virescens</name>
    <dbReference type="NCBI Taxonomy" id="83456"/>
    <lineage>
        <taxon>Bacteria</taxon>
        <taxon>Pseudomonadati</taxon>
        <taxon>Myxococcota</taxon>
        <taxon>Myxococcia</taxon>
        <taxon>Myxococcales</taxon>
        <taxon>Cystobacterineae</taxon>
        <taxon>Myxococcaceae</taxon>
        <taxon>Myxococcus</taxon>
    </lineage>
</organism>
<accession>A0ABY0MJ40</accession>
<keyword evidence="2" id="KW-1185">Reference proteome</keyword>
<protein>
    <submittedName>
        <fullName evidence="1">Uncharacterized protein</fullName>
    </submittedName>
</protein>
<name>A0ABY0MJ40_9BACT</name>
<evidence type="ECO:0000313" key="2">
    <source>
        <dbReference type="Proteomes" id="UP000198717"/>
    </source>
</evidence>
<proteinExistence type="predicted"/>
<sequence length="53" mass="5785">MTDTDERLIAALAKMGLRSRPKTGYSTPAATGTPTALSMKAKKRFCRMLRSVP</sequence>
<reference evidence="1 2" key="1">
    <citation type="submission" date="2016-10" db="EMBL/GenBank/DDBJ databases">
        <authorList>
            <person name="Varghese N."/>
            <person name="Submissions S."/>
        </authorList>
    </citation>
    <scope>NUCLEOTIDE SEQUENCE [LARGE SCALE GENOMIC DNA]</scope>
    <source>
        <strain evidence="1 2">DSM 2260</strain>
    </source>
</reference>
<dbReference type="EMBL" id="FNAJ01000001">
    <property type="protein sequence ID" value="SDD38028.1"/>
    <property type="molecule type" value="Genomic_DNA"/>
</dbReference>